<accession>A0AAV4HS47</accession>
<dbReference type="Proteomes" id="UP000762676">
    <property type="component" value="Unassembled WGS sequence"/>
</dbReference>
<feature type="region of interest" description="Disordered" evidence="1">
    <location>
        <begin position="1"/>
        <end position="62"/>
    </location>
</feature>
<feature type="region of interest" description="Disordered" evidence="1">
    <location>
        <begin position="112"/>
        <end position="144"/>
    </location>
</feature>
<reference evidence="2 3" key="1">
    <citation type="journal article" date="2021" name="Elife">
        <title>Chloroplast acquisition without the gene transfer in kleptoplastic sea slugs, Plakobranchus ocellatus.</title>
        <authorList>
            <person name="Maeda T."/>
            <person name="Takahashi S."/>
            <person name="Yoshida T."/>
            <person name="Shimamura S."/>
            <person name="Takaki Y."/>
            <person name="Nagai Y."/>
            <person name="Toyoda A."/>
            <person name="Suzuki Y."/>
            <person name="Arimoto A."/>
            <person name="Ishii H."/>
            <person name="Satoh N."/>
            <person name="Nishiyama T."/>
            <person name="Hasebe M."/>
            <person name="Maruyama T."/>
            <person name="Minagawa J."/>
            <person name="Obokata J."/>
            <person name="Shigenobu S."/>
        </authorList>
    </citation>
    <scope>NUCLEOTIDE SEQUENCE [LARGE SCALE GENOMIC DNA]</scope>
</reference>
<organism evidence="2 3">
    <name type="scientific">Elysia marginata</name>
    <dbReference type="NCBI Taxonomy" id="1093978"/>
    <lineage>
        <taxon>Eukaryota</taxon>
        <taxon>Metazoa</taxon>
        <taxon>Spiralia</taxon>
        <taxon>Lophotrochozoa</taxon>
        <taxon>Mollusca</taxon>
        <taxon>Gastropoda</taxon>
        <taxon>Heterobranchia</taxon>
        <taxon>Euthyneura</taxon>
        <taxon>Panpulmonata</taxon>
        <taxon>Sacoglossa</taxon>
        <taxon>Placobranchoidea</taxon>
        <taxon>Plakobranchidae</taxon>
        <taxon>Elysia</taxon>
    </lineage>
</organism>
<sequence length="189" mass="20893">MRSGQNIKLPAAQKELTDGSKQHLQYTTTFSSPQQKHDSGDDDEEQELVPVGDGLYQDEEEPMVGKSVFQFRTPKKSGQMALKAFDSFSPSKTGRSPGKTPASPLAQLKIKKENLSPAVAKTPPKSQRLAERQSLMAGQLTPKRSLGVAAVRDHKRMESSTPYRLRQRQVEEPQGKFNLSIALTTVVND</sequence>
<gene>
    <name evidence="2" type="ORF">ElyMa_006375300</name>
</gene>
<evidence type="ECO:0000313" key="3">
    <source>
        <dbReference type="Proteomes" id="UP000762676"/>
    </source>
</evidence>
<dbReference type="AlphaFoldDB" id="A0AAV4HS47"/>
<protein>
    <submittedName>
        <fullName evidence="2">Uncharacterized protein</fullName>
    </submittedName>
</protein>
<feature type="compositionally biased region" description="Polar residues" evidence="1">
    <location>
        <begin position="22"/>
        <end position="34"/>
    </location>
</feature>
<proteinExistence type="predicted"/>
<evidence type="ECO:0000313" key="2">
    <source>
        <dbReference type="EMBL" id="GFR99500.1"/>
    </source>
</evidence>
<name>A0AAV4HS47_9GAST</name>
<keyword evidence="3" id="KW-1185">Reference proteome</keyword>
<evidence type="ECO:0000256" key="1">
    <source>
        <dbReference type="SAM" id="MobiDB-lite"/>
    </source>
</evidence>
<comment type="caution">
    <text evidence="2">The sequence shown here is derived from an EMBL/GenBank/DDBJ whole genome shotgun (WGS) entry which is preliminary data.</text>
</comment>
<dbReference type="EMBL" id="BMAT01012806">
    <property type="protein sequence ID" value="GFR99500.1"/>
    <property type="molecule type" value="Genomic_DNA"/>
</dbReference>